<evidence type="ECO:0000256" key="1">
    <source>
        <dbReference type="SAM" id="MobiDB-lite"/>
    </source>
</evidence>
<feature type="region of interest" description="Disordered" evidence="1">
    <location>
        <begin position="14"/>
        <end position="38"/>
    </location>
</feature>
<comment type="caution">
    <text evidence="2">The sequence shown here is derived from an EMBL/GenBank/DDBJ whole genome shotgun (WGS) entry which is preliminary data.</text>
</comment>
<dbReference type="EMBL" id="JABFOF010000002">
    <property type="protein sequence ID" value="KAG2405192.1"/>
    <property type="molecule type" value="Genomic_DNA"/>
</dbReference>
<feature type="region of interest" description="Disordered" evidence="1">
    <location>
        <begin position="157"/>
        <end position="305"/>
    </location>
</feature>
<evidence type="ECO:0000313" key="2">
    <source>
        <dbReference type="EMBL" id="KAG2405192.1"/>
    </source>
</evidence>
<reference evidence="2 3" key="1">
    <citation type="submission" date="2020-05" db="EMBL/GenBank/DDBJ databases">
        <title>Vigna angularis (adzuki bean) Var. LongXiaoDou No. 4 denovo assembly.</title>
        <authorList>
            <person name="Xiang H."/>
        </authorList>
    </citation>
    <scope>NUCLEOTIDE SEQUENCE [LARGE SCALE GENOMIC DNA]</scope>
    <source>
        <tissue evidence="2">Leaf</tissue>
    </source>
</reference>
<dbReference type="Proteomes" id="UP000743370">
    <property type="component" value="Unassembled WGS sequence"/>
</dbReference>
<dbReference type="AlphaFoldDB" id="A0A8T0L117"/>
<sequence>MILTIAFHRTCSVRGAHPAGREQDEEKGQQREASVTDHVRPQVVTTTRKLFQFNTSTNNPDIVHRKSKKKSLTRCLTETVERERESLGLFQQLRRRVEWRASSAWMFGKRRNRHKDFVGVERERKPRALPAAKEKSGMACFQCMDVREETQLAQRLRRRERSIQRRQTETIKEKERTTEQRTSVKGRAFLSSSVSDRHSDERSCRAERTTGTRTSVPVDQERSIQRRQTETIKEKERTTEQRTSVKGRAFLSSSVSDRHSDERSCRAERTTGTRTSVPVDHDKTSDNNQMKTNGKRQQTDDDERP</sequence>
<evidence type="ECO:0000313" key="3">
    <source>
        <dbReference type="Proteomes" id="UP000743370"/>
    </source>
</evidence>
<feature type="compositionally biased region" description="Basic and acidic residues" evidence="1">
    <location>
        <begin position="256"/>
        <end position="271"/>
    </location>
</feature>
<gene>
    <name evidence="2" type="ORF">HKW66_Vig0044470</name>
</gene>
<feature type="compositionally biased region" description="Polar residues" evidence="1">
    <location>
        <begin position="286"/>
        <end position="296"/>
    </location>
</feature>
<protein>
    <submittedName>
        <fullName evidence="2">Uncharacterized protein</fullName>
    </submittedName>
</protein>
<feature type="compositionally biased region" description="Basic and acidic residues" evidence="1">
    <location>
        <begin position="219"/>
        <end position="240"/>
    </location>
</feature>
<feature type="compositionally biased region" description="Basic and acidic residues" evidence="1">
    <location>
        <begin position="19"/>
        <end position="38"/>
    </location>
</feature>
<name>A0A8T0L117_PHAAN</name>
<organism evidence="2 3">
    <name type="scientific">Phaseolus angularis</name>
    <name type="common">Azuki bean</name>
    <name type="synonym">Vigna angularis</name>
    <dbReference type="NCBI Taxonomy" id="3914"/>
    <lineage>
        <taxon>Eukaryota</taxon>
        <taxon>Viridiplantae</taxon>
        <taxon>Streptophyta</taxon>
        <taxon>Embryophyta</taxon>
        <taxon>Tracheophyta</taxon>
        <taxon>Spermatophyta</taxon>
        <taxon>Magnoliopsida</taxon>
        <taxon>eudicotyledons</taxon>
        <taxon>Gunneridae</taxon>
        <taxon>Pentapetalae</taxon>
        <taxon>rosids</taxon>
        <taxon>fabids</taxon>
        <taxon>Fabales</taxon>
        <taxon>Fabaceae</taxon>
        <taxon>Papilionoideae</taxon>
        <taxon>50 kb inversion clade</taxon>
        <taxon>NPAAA clade</taxon>
        <taxon>indigoferoid/millettioid clade</taxon>
        <taxon>Phaseoleae</taxon>
        <taxon>Vigna</taxon>
    </lineage>
</organism>
<feature type="compositionally biased region" description="Basic and acidic residues" evidence="1">
    <location>
        <begin position="195"/>
        <end position="210"/>
    </location>
</feature>
<accession>A0A8T0L117</accession>
<feature type="compositionally biased region" description="Basic and acidic residues" evidence="1">
    <location>
        <begin position="161"/>
        <end position="179"/>
    </location>
</feature>
<proteinExistence type="predicted"/>